<feature type="region of interest" description="Disordered" evidence="10">
    <location>
        <begin position="61"/>
        <end position="151"/>
    </location>
</feature>
<dbReference type="NCBIfam" id="TIGR01352">
    <property type="entry name" value="tonB_Cterm"/>
    <property type="match status" value="1"/>
</dbReference>
<comment type="similarity">
    <text evidence="2">Belongs to the TonB family.</text>
</comment>
<keyword evidence="13" id="KW-1185">Reference proteome</keyword>
<evidence type="ECO:0000256" key="6">
    <source>
        <dbReference type="ARBA" id="ARBA00022692"/>
    </source>
</evidence>
<reference evidence="13" key="1">
    <citation type="journal article" date="2019" name="Int. J. Syst. Evol. Microbiol.">
        <title>The Global Catalogue of Microorganisms (GCM) 10K type strain sequencing project: providing services to taxonomists for standard genome sequencing and annotation.</title>
        <authorList>
            <consortium name="The Broad Institute Genomics Platform"/>
            <consortium name="The Broad Institute Genome Sequencing Center for Infectious Disease"/>
            <person name="Wu L."/>
            <person name="Ma J."/>
        </authorList>
    </citation>
    <scope>NUCLEOTIDE SEQUENCE [LARGE SCALE GENOMIC DNA]</scope>
    <source>
        <strain evidence="13">CCUG 61697</strain>
    </source>
</reference>
<evidence type="ECO:0000256" key="5">
    <source>
        <dbReference type="ARBA" id="ARBA00022519"/>
    </source>
</evidence>
<name>A0ABW3J9F0_9HYPH</name>
<keyword evidence="7" id="KW-0653">Protein transport</keyword>
<dbReference type="Gene3D" id="3.30.1150.10">
    <property type="match status" value="1"/>
</dbReference>
<evidence type="ECO:0000313" key="12">
    <source>
        <dbReference type="EMBL" id="MFD0986388.1"/>
    </source>
</evidence>
<feature type="compositionally biased region" description="Low complexity" evidence="10">
    <location>
        <begin position="80"/>
        <end position="91"/>
    </location>
</feature>
<keyword evidence="3" id="KW-0813">Transport</keyword>
<comment type="subcellular location">
    <subcellularLocation>
        <location evidence="1">Cell inner membrane</location>
        <topology evidence="1">Single-pass membrane protein</topology>
        <orientation evidence="1">Periplasmic side</orientation>
    </subcellularLocation>
</comment>
<evidence type="ECO:0000256" key="7">
    <source>
        <dbReference type="ARBA" id="ARBA00022927"/>
    </source>
</evidence>
<evidence type="ECO:0000256" key="4">
    <source>
        <dbReference type="ARBA" id="ARBA00022475"/>
    </source>
</evidence>
<dbReference type="Pfam" id="PF13103">
    <property type="entry name" value="TonB_2"/>
    <property type="match status" value="1"/>
</dbReference>
<dbReference type="PROSITE" id="PS52015">
    <property type="entry name" value="TONB_CTD"/>
    <property type="match status" value="1"/>
</dbReference>
<dbReference type="InterPro" id="IPR037682">
    <property type="entry name" value="TonB_C"/>
</dbReference>
<keyword evidence="4" id="KW-1003">Cell membrane</keyword>
<dbReference type="PANTHER" id="PTHR33446:SF2">
    <property type="entry name" value="PROTEIN TONB"/>
    <property type="match status" value="1"/>
</dbReference>
<feature type="domain" description="TonB C-terminal" evidence="11">
    <location>
        <begin position="176"/>
        <end position="270"/>
    </location>
</feature>
<dbReference type="SUPFAM" id="SSF74653">
    <property type="entry name" value="TolA/TonB C-terminal domain"/>
    <property type="match status" value="1"/>
</dbReference>
<evidence type="ECO:0000256" key="3">
    <source>
        <dbReference type="ARBA" id="ARBA00022448"/>
    </source>
</evidence>
<comment type="caution">
    <text evidence="12">The sequence shown here is derived from an EMBL/GenBank/DDBJ whole genome shotgun (WGS) entry which is preliminary data.</text>
</comment>
<feature type="compositionally biased region" description="Acidic residues" evidence="10">
    <location>
        <begin position="101"/>
        <end position="140"/>
    </location>
</feature>
<dbReference type="PANTHER" id="PTHR33446">
    <property type="entry name" value="PROTEIN TONB-RELATED"/>
    <property type="match status" value="1"/>
</dbReference>
<organism evidence="12 13">
    <name type="scientific">Methyloligella solikamskensis</name>
    <dbReference type="NCBI Taxonomy" id="1177756"/>
    <lineage>
        <taxon>Bacteria</taxon>
        <taxon>Pseudomonadati</taxon>
        <taxon>Pseudomonadota</taxon>
        <taxon>Alphaproteobacteria</taxon>
        <taxon>Hyphomicrobiales</taxon>
        <taxon>Hyphomicrobiaceae</taxon>
        <taxon>Methyloligella</taxon>
    </lineage>
</organism>
<feature type="compositionally biased region" description="Pro residues" evidence="10">
    <location>
        <begin position="64"/>
        <end position="79"/>
    </location>
</feature>
<dbReference type="Proteomes" id="UP001597102">
    <property type="component" value="Unassembled WGS sequence"/>
</dbReference>
<evidence type="ECO:0000256" key="9">
    <source>
        <dbReference type="ARBA" id="ARBA00023136"/>
    </source>
</evidence>
<accession>A0ABW3J9F0</accession>
<dbReference type="InterPro" id="IPR006260">
    <property type="entry name" value="TonB/TolA_C"/>
</dbReference>
<gene>
    <name evidence="12" type="ORF">ACFQ2F_04685</name>
</gene>
<sequence>MIRLLTWLISLSLHVGLAAFFLYKPGGEALQEGSGEDLLVVEQGVAIEGLSALGQDEISLEPVEAPPPQAAQPSPPVPTTEPIETAELTEPTPAPPKEVEPLENTEVIESEQGPEQELDIQPEVEPVEDPPEEVEVDPEVQEATPPPPPQVATILQETTVQKMQSSGEERTGGKTTSQTAYIGSLRTHLEKNKVNPRSRFAGTVLVRFTVNRNGELIFREIKKSSGSKVLDEAAIASIERSAPFPAIPKDWGNQKFTLVVPYNFSVRERR</sequence>
<evidence type="ECO:0000256" key="8">
    <source>
        <dbReference type="ARBA" id="ARBA00022989"/>
    </source>
</evidence>
<protein>
    <submittedName>
        <fullName evidence="12">TonB family protein</fullName>
    </submittedName>
</protein>
<dbReference type="EMBL" id="JBHTJO010000001">
    <property type="protein sequence ID" value="MFD0986388.1"/>
    <property type="molecule type" value="Genomic_DNA"/>
</dbReference>
<evidence type="ECO:0000313" key="13">
    <source>
        <dbReference type="Proteomes" id="UP001597102"/>
    </source>
</evidence>
<keyword evidence="6" id="KW-0812">Transmembrane</keyword>
<evidence type="ECO:0000259" key="11">
    <source>
        <dbReference type="PROSITE" id="PS52015"/>
    </source>
</evidence>
<keyword evidence="8" id="KW-1133">Transmembrane helix</keyword>
<evidence type="ECO:0000256" key="2">
    <source>
        <dbReference type="ARBA" id="ARBA00006555"/>
    </source>
</evidence>
<evidence type="ECO:0000256" key="1">
    <source>
        <dbReference type="ARBA" id="ARBA00004383"/>
    </source>
</evidence>
<keyword evidence="9" id="KW-0472">Membrane</keyword>
<dbReference type="InterPro" id="IPR051045">
    <property type="entry name" value="TonB-dependent_transducer"/>
</dbReference>
<keyword evidence="5" id="KW-0997">Cell inner membrane</keyword>
<proteinExistence type="inferred from homology"/>
<evidence type="ECO:0000256" key="10">
    <source>
        <dbReference type="SAM" id="MobiDB-lite"/>
    </source>
</evidence>
<dbReference type="RefSeq" id="WP_379086428.1">
    <property type="nucleotide sequence ID" value="NZ_JBHTJO010000001.1"/>
</dbReference>